<dbReference type="GO" id="GO:0019878">
    <property type="term" value="P:lysine biosynthetic process via aminoadipic acid"/>
    <property type="evidence" value="ECO:0007669"/>
    <property type="project" value="TreeGrafter"/>
</dbReference>
<dbReference type="AlphaFoldDB" id="A0A853BGT1"/>
<proteinExistence type="inferred from homology"/>
<organism evidence="5 6">
    <name type="scientific">Streptomonospora nanhaiensis</name>
    <dbReference type="NCBI Taxonomy" id="1323731"/>
    <lineage>
        <taxon>Bacteria</taxon>
        <taxon>Bacillati</taxon>
        <taxon>Actinomycetota</taxon>
        <taxon>Actinomycetes</taxon>
        <taxon>Streptosporangiales</taxon>
        <taxon>Nocardiopsidaceae</taxon>
        <taxon>Streptomonospora</taxon>
    </lineage>
</organism>
<reference evidence="5 6" key="1">
    <citation type="submission" date="2020-07" db="EMBL/GenBank/DDBJ databases">
        <title>Sequencing the genomes of 1000 actinobacteria strains.</title>
        <authorList>
            <person name="Klenk H.-P."/>
        </authorList>
    </citation>
    <scope>NUCLEOTIDE SEQUENCE [LARGE SCALE GENOMIC DNA]</scope>
    <source>
        <strain evidence="5 6">DSM 45927</strain>
    </source>
</reference>
<dbReference type="InterPro" id="IPR037143">
    <property type="entry name" value="4-PPantetheinyl_Trfase_dom_sf"/>
</dbReference>
<dbReference type="EMBL" id="JACCFO010000001">
    <property type="protein sequence ID" value="NYI93945.1"/>
    <property type="molecule type" value="Genomic_DNA"/>
</dbReference>
<dbReference type="GO" id="GO:0008897">
    <property type="term" value="F:holo-[acyl-carrier-protein] synthase activity"/>
    <property type="evidence" value="ECO:0007669"/>
    <property type="project" value="InterPro"/>
</dbReference>
<protein>
    <submittedName>
        <fullName evidence="5">4'-phosphopantetheinyl transferase</fullName>
        <ecNumber evidence="5">2.7.8.-</ecNumber>
    </submittedName>
</protein>
<evidence type="ECO:0000313" key="5">
    <source>
        <dbReference type="EMBL" id="NYI93945.1"/>
    </source>
</evidence>
<accession>A0A853BGT1</accession>
<evidence type="ECO:0000259" key="4">
    <source>
        <dbReference type="Pfam" id="PF01648"/>
    </source>
</evidence>
<name>A0A853BGT1_9ACTN</name>
<keyword evidence="6" id="KW-1185">Reference proteome</keyword>
<feature type="domain" description="4'-phosphopantetheinyl transferase" evidence="4">
    <location>
        <begin position="123"/>
        <end position="190"/>
    </location>
</feature>
<feature type="compositionally biased region" description="Basic and acidic residues" evidence="3">
    <location>
        <begin position="81"/>
        <end position="90"/>
    </location>
</feature>
<dbReference type="Pfam" id="PF01648">
    <property type="entry name" value="ACPS"/>
    <property type="match status" value="1"/>
</dbReference>
<dbReference type="EC" id="2.7.8.-" evidence="5"/>
<feature type="region of interest" description="Disordered" evidence="3">
    <location>
        <begin position="81"/>
        <end position="104"/>
    </location>
</feature>
<evidence type="ECO:0000256" key="2">
    <source>
        <dbReference type="ARBA" id="ARBA00022679"/>
    </source>
</evidence>
<dbReference type="PANTHER" id="PTHR12215:SF10">
    <property type="entry name" value="L-AMINOADIPATE-SEMIALDEHYDE DEHYDROGENASE-PHOSPHOPANTETHEINYL TRANSFERASE"/>
    <property type="match status" value="1"/>
</dbReference>
<evidence type="ECO:0000313" key="6">
    <source>
        <dbReference type="Proteomes" id="UP000575985"/>
    </source>
</evidence>
<dbReference type="Gene3D" id="3.90.470.20">
    <property type="entry name" value="4'-phosphopantetheinyl transferase domain"/>
    <property type="match status" value="1"/>
</dbReference>
<evidence type="ECO:0000256" key="3">
    <source>
        <dbReference type="SAM" id="MobiDB-lite"/>
    </source>
</evidence>
<dbReference type="SUPFAM" id="SSF56214">
    <property type="entry name" value="4'-phosphopantetheinyl transferase"/>
    <property type="match status" value="2"/>
</dbReference>
<dbReference type="PANTHER" id="PTHR12215">
    <property type="entry name" value="PHOSPHOPANTETHEINE TRANSFERASE"/>
    <property type="match status" value="1"/>
</dbReference>
<dbReference type="Proteomes" id="UP000575985">
    <property type="component" value="Unassembled WGS sequence"/>
</dbReference>
<comment type="caution">
    <text evidence="5">The sequence shown here is derived from an EMBL/GenBank/DDBJ whole genome shotgun (WGS) entry which is preliminary data.</text>
</comment>
<dbReference type="InterPro" id="IPR008278">
    <property type="entry name" value="4-PPantetheinyl_Trfase_dom"/>
</dbReference>
<dbReference type="GO" id="GO:0000287">
    <property type="term" value="F:magnesium ion binding"/>
    <property type="evidence" value="ECO:0007669"/>
    <property type="project" value="InterPro"/>
</dbReference>
<comment type="similarity">
    <text evidence="1">Belongs to the P-Pant transferase superfamily. Gsp/Sfp/HetI/AcpT family.</text>
</comment>
<sequence length="250" mass="27095">MTPLTCDLWWGDLTATSPDRLRTLSALLDADERQRHARFRLQADKDRYALAHGLARLAVGRAAGIAPESVTFDLRCVPCERKADPPDRGPHGKPRPSGPAEGWEISFSHSGDRVLLAMARGVRVGADVERVRSLRASLDGLLDHALTEGERADLAALGPQEREAAFFTYWSRKEALLKATGEGVGNLTAVTLSVPGAPIEVRSWDSPDAPAPGHVHLRDIPAGDEYRAAVAVLTPRPLEIAVRDAAELLR</sequence>
<dbReference type="InterPro" id="IPR050559">
    <property type="entry name" value="P-Pant_transferase_sf"/>
</dbReference>
<keyword evidence="2 5" id="KW-0808">Transferase</keyword>
<evidence type="ECO:0000256" key="1">
    <source>
        <dbReference type="ARBA" id="ARBA00010990"/>
    </source>
</evidence>
<dbReference type="RefSeq" id="WP_338119701.1">
    <property type="nucleotide sequence ID" value="NZ_JACCFO010000001.1"/>
</dbReference>
<gene>
    <name evidence="5" type="ORF">HNR12_000222</name>
</gene>
<dbReference type="GO" id="GO:0005829">
    <property type="term" value="C:cytosol"/>
    <property type="evidence" value="ECO:0007669"/>
    <property type="project" value="TreeGrafter"/>
</dbReference>